<protein>
    <recommendedName>
        <fullName evidence="4">DUF4283 domain-containing protein</fullName>
    </recommendedName>
</protein>
<feature type="region of interest" description="Disordered" evidence="1">
    <location>
        <begin position="343"/>
        <end position="362"/>
    </location>
</feature>
<dbReference type="EMBL" id="JAKUCV010004321">
    <property type="protein sequence ID" value="KAJ4835726.1"/>
    <property type="molecule type" value="Genomic_DNA"/>
</dbReference>
<organism evidence="2 3">
    <name type="scientific">Turnera subulata</name>
    <dbReference type="NCBI Taxonomy" id="218843"/>
    <lineage>
        <taxon>Eukaryota</taxon>
        <taxon>Viridiplantae</taxon>
        <taxon>Streptophyta</taxon>
        <taxon>Embryophyta</taxon>
        <taxon>Tracheophyta</taxon>
        <taxon>Spermatophyta</taxon>
        <taxon>Magnoliopsida</taxon>
        <taxon>eudicotyledons</taxon>
        <taxon>Gunneridae</taxon>
        <taxon>Pentapetalae</taxon>
        <taxon>rosids</taxon>
        <taxon>fabids</taxon>
        <taxon>Malpighiales</taxon>
        <taxon>Passifloraceae</taxon>
        <taxon>Turnera</taxon>
    </lineage>
</organism>
<dbReference type="Proteomes" id="UP001141552">
    <property type="component" value="Unassembled WGS sequence"/>
</dbReference>
<proteinExistence type="predicted"/>
<dbReference type="PANTHER" id="PTHR34427:SF5">
    <property type="entry name" value="DUF4283 DOMAIN-CONTAINING PROTEIN"/>
    <property type="match status" value="1"/>
</dbReference>
<keyword evidence="3" id="KW-1185">Reference proteome</keyword>
<feature type="compositionally biased region" description="Basic and acidic residues" evidence="1">
    <location>
        <begin position="229"/>
        <end position="250"/>
    </location>
</feature>
<dbReference type="PANTHER" id="PTHR34427">
    <property type="entry name" value="DUF4283 DOMAIN PROTEIN"/>
    <property type="match status" value="1"/>
</dbReference>
<reference evidence="2" key="1">
    <citation type="submission" date="2022-02" db="EMBL/GenBank/DDBJ databases">
        <authorList>
            <person name="Henning P.M."/>
            <person name="McCubbin A.G."/>
            <person name="Shore J.S."/>
        </authorList>
    </citation>
    <scope>NUCLEOTIDE SEQUENCE</scope>
    <source>
        <strain evidence="2">F60SS</strain>
        <tissue evidence="2">Leaves</tissue>
    </source>
</reference>
<evidence type="ECO:0000313" key="3">
    <source>
        <dbReference type="Proteomes" id="UP001141552"/>
    </source>
</evidence>
<sequence>MASTRPRLFRRALRKEEQCYSEVMQPRHAQPQAEQAVQPSAETMFIPTSDTLSWLARCAVGVLKDPTKMDMMPIVWSIHRLDDVMISKLGGDRIVASFPTKEAMAQFMGATPEWVQLWFQTLTPWNHGMRAVNRRCWLTLRGVPLNAWCQEFFAMVESAVGRLIQIDTDTANRRFLGDACIQVLTEQGGVINRTMDVTVGGKKYKIDVVESCFTAMKDKISSGDQSESGSDHSEPPSKTEDGGEKISGEDANQERVNTHEDLNSAVNATISAKDLNSNSLQISNSFRPIAVQEDNGDKGDSAPVMGSNANLGLKCAVPIASPTYNLECNSELGYHITPPRVSLHTTEHDASPSLSNSASGSQCNTQRFHGSSDACYIKYLENRLAKAIQSRRVHRGQKIKKVKDNGSVVSADSSIHSDIRRVNLRLSQQVVSQHQDVSFQEVVAQETVAVGDSLGWDNSGNQQILVSMAKTLVEKEACEWSKARADV</sequence>
<feature type="region of interest" description="Disordered" evidence="1">
    <location>
        <begin position="220"/>
        <end position="250"/>
    </location>
</feature>
<evidence type="ECO:0000313" key="2">
    <source>
        <dbReference type="EMBL" id="KAJ4835726.1"/>
    </source>
</evidence>
<feature type="compositionally biased region" description="Low complexity" evidence="1">
    <location>
        <begin position="351"/>
        <end position="361"/>
    </location>
</feature>
<gene>
    <name evidence="2" type="ORF">Tsubulata_030563</name>
</gene>
<reference evidence="2" key="2">
    <citation type="journal article" date="2023" name="Plants (Basel)">
        <title>Annotation of the Turnera subulata (Passifloraceae) Draft Genome Reveals the S-Locus Evolved after the Divergence of Turneroideae from Passifloroideae in a Stepwise Manner.</title>
        <authorList>
            <person name="Henning P.M."/>
            <person name="Roalson E.H."/>
            <person name="Mir W."/>
            <person name="McCubbin A.G."/>
            <person name="Shore J.S."/>
        </authorList>
    </citation>
    <scope>NUCLEOTIDE SEQUENCE</scope>
    <source>
        <strain evidence="2">F60SS</strain>
    </source>
</reference>
<evidence type="ECO:0008006" key="4">
    <source>
        <dbReference type="Google" id="ProtNLM"/>
    </source>
</evidence>
<name>A0A9Q0JAU4_9ROSI</name>
<dbReference type="OrthoDB" id="861279at2759"/>
<accession>A0A9Q0JAU4</accession>
<evidence type="ECO:0000256" key="1">
    <source>
        <dbReference type="SAM" id="MobiDB-lite"/>
    </source>
</evidence>
<dbReference type="AlphaFoldDB" id="A0A9Q0JAU4"/>
<comment type="caution">
    <text evidence="2">The sequence shown here is derived from an EMBL/GenBank/DDBJ whole genome shotgun (WGS) entry which is preliminary data.</text>
</comment>